<sequence>MNDKSTQILFLSLFAVTLVLGIFNDHIIFRVASILILNLFCLYNLVKGYQKAKIEGKKFISEERKLLILYIATVLMGCKFFAPQRIADSLHLMSLGCLLLAIGISKVHISEKHN</sequence>
<dbReference type="PATRIC" id="fig|1396.535.peg.1016"/>
<gene>
    <name evidence="2" type="ORF">B4088_0947</name>
</gene>
<comment type="caution">
    <text evidence="2">The sequence shown here is derived from an EMBL/GenBank/DDBJ whole genome shotgun (WGS) entry which is preliminary data.</text>
</comment>
<proteinExistence type="predicted"/>
<reference evidence="2 3" key="1">
    <citation type="submission" date="2015-09" db="EMBL/GenBank/DDBJ databases">
        <title>Bacillus cereus food isolates.</title>
        <authorList>
            <person name="Boekhorst J."/>
        </authorList>
    </citation>
    <scope>NUCLEOTIDE SEQUENCE [LARGE SCALE GENOMIC DNA]</scope>
    <source>
        <strain evidence="2 3">B4088</strain>
    </source>
</reference>
<feature type="transmembrane region" description="Helical" evidence="1">
    <location>
        <begin position="29"/>
        <end position="46"/>
    </location>
</feature>
<dbReference type="Proteomes" id="UP000076482">
    <property type="component" value="Unassembled WGS sequence"/>
</dbReference>
<dbReference type="EMBL" id="LJKE01000020">
    <property type="protein sequence ID" value="KZD71217.1"/>
    <property type="molecule type" value="Genomic_DNA"/>
</dbReference>
<keyword evidence="1" id="KW-0472">Membrane</keyword>
<protein>
    <submittedName>
        <fullName evidence="2">Uncharacterized protein</fullName>
    </submittedName>
</protein>
<dbReference type="AlphaFoldDB" id="A0A161T9E0"/>
<evidence type="ECO:0000313" key="2">
    <source>
        <dbReference type="EMBL" id="KZD71217.1"/>
    </source>
</evidence>
<feature type="transmembrane region" description="Helical" evidence="1">
    <location>
        <begin position="7"/>
        <end position="23"/>
    </location>
</feature>
<keyword evidence="1" id="KW-0812">Transmembrane</keyword>
<evidence type="ECO:0000256" key="1">
    <source>
        <dbReference type="SAM" id="Phobius"/>
    </source>
</evidence>
<organism evidence="2 3">
    <name type="scientific">Bacillus cereus</name>
    <dbReference type="NCBI Taxonomy" id="1396"/>
    <lineage>
        <taxon>Bacteria</taxon>
        <taxon>Bacillati</taxon>
        <taxon>Bacillota</taxon>
        <taxon>Bacilli</taxon>
        <taxon>Bacillales</taxon>
        <taxon>Bacillaceae</taxon>
        <taxon>Bacillus</taxon>
        <taxon>Bacillus cereus group</taxon>
    </lineage>
</organism>
<keyword evidence="1" id="KW-1133">Transmembrane helix</keyword>
<dbReference type="RefSeq" id="WP_063260111.1">
    <property type="nucleotide sequence ID" value="NZ_LJKE01000020.1"/>
</dbReference>
<accession>A0A161T9E0</accession>
<feature type="transmembrane region" description="Helical" evidence="1">
    <location>
        <begin position="67"/>
        <end position="84"/>
    </location>
</feature>
<name>A0A161T9E0_BACCE</name>
<evidence type="ECO:0000313" key="3">
    <source>
        <dbReference type="Proteomes" id="UP000076482"/>
    </source>
</evidence>